<dbReference type="RefSeq" id="WP_341368811.1">
    <property type="nucleotide sequence ID" value="NZ_CP150951.2"/>
</dbReference>
<dbReference type="Proteomes" id="UP001440612">
    <property type="component" value="Chromosome"/>
</dbReference>
<evidence type="ECO:0000313" key="3">
    <source>
        <dbReference type="Proteomes" id="UP001440612"/>
    </source>
</evidence>
<reference evidence="3" key="1">
    <citation type="submission" date="2024-04" db="EMBL/GenBank/DDBJ databases">
        <title>Phylogenomic analyses of a clade within the roseobacter group suggest taxonomic reassignments of species of the genera Aestuariivita, Citreicella, Loktanella, Nautella, Pelagibaca, Ruegeria, Thalassobius, Thiobacimonas and Tropicibacter, and the proposal o.</title>
        <authorList>
            <person name="Jeon C.O."/>
        </authorList>
    </citation>
    <scope>NUCLEOTIDE SEQUENCE [LARGE SCALE GENOMIC DNA]</scope>
    <source>
        <strain evidence="3">BS5-3</strain>
    </source>
</reference>
<dbReference type="InterPro" id="IPR036457">
    <property type="entry name" value="PPM-type-like_dom_sf"/>
</dbReference>
<dbReference type="Pfam" id="PF13672">
    <property type="entry name" value="PP2C_2"/>
    <property type="match status" value="1"/>
</dbReference>
<proteinExistence type="predicted"/>
<evidence type="ECO:0000259" key="1">
    <source>
        <dbReference type="PROSITE" id="PS51746"/>
    </source>
</evidence>
<feature type="domain" description="PPM-type phosphatase" evidence="1">
    <location>
        <begin position="16"/>
        <end position="266"/>
    </location>
</feature>
<dbReference type="InterPro" id="IPR001932">
    <property type="entry name" value="PPM-type_phosphatase-like_dom"/>
</dbReference>
<dbReference type="GO" id="GO:0004722">
    <property type="term" value="F:protein serine/threonine phosphatase activity"/>
    <property type="evidence" value="ECO:0007669"/>
    <property type="project" value="UniProtKB-EC"/>
</dbReference>
<dbReference type="SMART" id="SM00331">
    <property type="entry name" value="PP2C_SIG"/>
    <property type="match status" value="1"/>
</dbReference>
<dbReference type="EMBL" id="CP150951">
    <property type="protein sequence ID" value="WZC50710.1"/>
    <property type="molecule type" value="Genomic_DNA"/>
</dbReference>
<sequence>MMFDSGKSAGTTLSFDAASVSYQGARSYQEDSVLCSFPIGHPLGFSVIADGIGGHVSGHVASALATTEVYSQLKMNEAALTAGSQSIPATLQNAANQANERIAAHTAADDETTGMGSTLLVTVVKGDKLHWLSIGDSPLLLFRGGALRLLNKDHSMAPQIDMMVKMGSMTPEVGRDHPDRNTLVSVVDGNEIAMVDCPTAPLSLLPDDIIIAASDGLQYLPNATLANVLMLSKDGRSADIANALLGALQQLDHPEQDNTAFCVIKFGDMRQAPNELHAEDIPVLAVADSVETPQAPAAATAPDPAAAEAEREKKAYWYRGQKYYKD</sequence>
<organism evidence="2 3">
    <name type="scientific">Yoonia phaeophyticola</name>
    <dbReference type="NCBI Taxonomy" id="3137369"/>
    <lineage>
        <taxon>Bacteria</taxon>
        <taxon>Pseudomonadati</taxon>
        <taxon>Pseudomonadota</taxon>
        <taxon>Alphaproteobacteria</taxon>
        <taxon>Rhodobacterales</taxon>
        <taxon>Paracoccaceae</taxon>
        <taxon>Yoonia</taxon>
    </lineage>
</organism>
<keyword evidence="2" id="KW-0378">Hydrolase</keyword>
<keyword evidence="3" id="KW-1185">Reference proteome</keyword>
<dbReference type="EC" id="3.1.3.16" evidence="2"/>
<evidence type="ECO:0000313" key="2">
    <source>
        <dbReference type="EMBL" id="WZC50710.1"/>
    </source>
</evidence>
<name>A0ABZ2VC05_9RHOB</name>
<gene>
    <name evidence="2" type="ORF">AABB29_08910</name>
</gene>
<dbReference type="PROSITE" id="PS51746">
    <property type="entry name" value="PPM_2"/>
    <property type="match status" value="1"/>
</dbReference>
<accession>A0ABZ2VC05</accession>
<dbReference type="CDD" id="cd00143">
    <property type="entry name" value="PP2Cc"/>
    <property type="match status" value="1"/>
</dbReference>
<dbReference type="Gene3D" id="3.60.40.10">
    <property type="entry name" value="PPM-type phosphatase domain"/>
    <property type="match status" value="1"/>
</dbReference>
<dbReference type="SUPFAM" id="SSF81606">
    <property type="entry name" value="PP2C-like"/>
    <property type="match status" value="1"/>
</dbReference>
<protein>
    <submittedName>
        <fullName evidence="2">PP2C family serine/threonine-protein phosphatase</fullName>
        <ecNumber evidence="2">3.1.3.16</ecNumber>
    </submittedName>
</protein>
<dbReference type="SMART" id="SM00332">
    <property type="entry name" value="PP2Cc"/>
    <property type="match status" value="1"/>
</dbReference>